<comment type="caution">
    <text evidence="2">The sequence shown here is derived from an EMBL/GenBank/DDBJ whole genome shotgun (WGS) entry which is preliminary data.</text>
</comment>
<proteinExistence type="predicted"/>
<organism evidence="2 3">
    <name type="scientific">Oceanobacillus polygoni</name>
    <dbReference type="NCBI Taxonomy" id="1235259"/>
    <lineage>
        <taxon>Bacteria</taxon>
        <taxon>Bacillati</taxon>
        <taxon>Bacillota</taxon>
        <taxon>Bacilli</taxon>
        <taxon>Bacillales</taxon>
        <taxon>Bacillaceae</taxon>
        <taxon>Oceanobacillus</taxon>
    </lineage>
</organism>
<gene>
    <name evidence="2" type="ORF">J2Z64_001323</name>
</gene>
<keyword evidence="1" id="KW-0732">Signal</keyword>
<dbReference type="EMBL" id="JAGGMB010000003">
    <property type="protein sequence ID" value="MBP2077092.1"/>
    <property type="molecule type" value="Genomic_DNA"/>
</dbReference>
<name>A0A9X0YS66_9BACI</name>
<keyword evidence="3" id="KW-1185">Reference proteome</keyword>
<dbReference type="AlphaFoldDB" id="A0A9X0YS66"/>
<protein>
    <recommendedName>
        <fullName evidence="4">Sporulation lipoprotein YhcN/YlaJ</fullName>
    </recommendedName>
</protein>
<feature type="signal peptide" evidence="1">
    <location>
        <begin position="1"/>
        <end position="18"/>
    </location>
</feature>
<accession>A0A9X0YS66</accession>
<evidence type="ECO:0000313" key="3">
    <source>
        <dbReference type="Proteomes" id="UP001138793"/>
    </source>
</evidence>
<reference evidence="2" key="1">
    <citation type="submission" date="2021-03" db="EMBL/GenBank/DDBJ databases">
        <title>Genomic Encyclopedia of Type Strains, Phase IV (KMG-IV): sequencing the most valuable type-strain genomes for metagenomic binning, comparative biology and taxonomic classification.</title>
        <authorList>
            <person name="Goeker M."/>
        </authorList>
    </citation>
    <scope>NUCLEOTIDE SEQUENCE</scope>
    <source>
        <strain evidence="2">DSM 107338</strain>
    </source>
</reference>
<evidence type="ECO:0000256" key="1">
    <source>
        <dbReference type="SAM" id="SignalP"/>
    </source>
</evidence>
<sequence>MRTTTVFFFLCLALLLTACGNEPPQEQGQQQSVDSPDITKISNEKLISQQPSNKAKDILSDYEEITAIKSVNTKDSLFIAVEVEHHERFTMSQLEKKYKKEMKKHFKDMKIEFSTDKKIVLELEKLEQKIHHNDISKKEMEKKFKQIAKLAKEQT</sequence>
<feature type="chain" id="PRO_5040740739" description="Sporulation lipoprotein YhcN/YlaJ" evidence="1">
    <location>
        <begin position="19"/>
        <end position="155"/>
    </location>
</feature>
<evidence type="ECO:0000313" key="2">
    <source>
        <dbReference type="EMBL" id="MBP2077092.1"/>
    </source>
</evidence>
<dbReference type="RefSeq" id="WP_210095899.1">
    <property type="nucleotide sequence ID" value="NZ_JAGGMB010000003.1"/>
</dbReference>
<evidence type="ECO:0008006" key="4">
    <source>
        <dbReference type="Google" id="ProtNLM"/>
    </source>
</evidence>
<dbReference type="PROSITE" id="PS51257">
    <property type="entry name" value="PROKAR_LIPOPROTEIN"/>
    <property type="match status" value="1"/>
</dbReference>
<dbReference type="Proteomes" id="UP001138793">
    <property type="component" value="Unassembled WGS sequence"/>
</dbReference>